<keyword evidence="10" id="KW-1185">Reference proteome</keyword>
<dbReference type="Pfam" id="PF02796">
    <property type="entry name" value="HTH_7"/>
    <property type="match status" value="1"/>
</dbReference>
<dbReference type="FunFam" id="3.40.50.1390:FF:000001">
    <property type="entry name" value="DNA recombinase"/>
    <property type="match status" value="1"/>
</dbReference>
<sequence length="287" mass="32920">MSRIGYARVSSTGQSLEVQLEKLSKAQCDRTYQEKRSGRTAERPEFQACMNYLRKGDTLVITRLDRLARSVVHLAQLAKRFQQESIDLLVLDQNIDTSTSTGRLMFNMLASIAEFENDLRTERQAEGIAKAKENGVKFGRPPKLTDAKCQEIYSRRMSGVTIGQLAKEFRLGEATIYRALNTVKKSGSIPELKTTRVILWLQVENNSKFVRGKGKSRQQIEDYILCDYDAKKLEKDGWEYELTFQYTDDEDLEQQIYDLSAEMSNEADLRNGFVECNFSEVGTDRSW</sequence>
<dbReference type="CDD" id="cd03768">
    <property type="entry name" value="SR_ResInv"/>
    <property type="match status" value="1"/>
</dbReference>
<organism evidence="9 10">
    <name type="scientific">Endozoicomonas montiporae</name>
    <dbReference type="NCBI Taxonomy" id="1027273"/>
    <lineage>
        <taxon>Bacteria</taxon>
        <taxon>Pseudomonadati</taxon>
        <taxon>Pseudomonadota</taxon>
        <taxon>Gammaproteobacteria</taxon>
        <taxon>Oceanospirillales</taxon>
        <taxon>Endozoicomonadaceae</taxon>
        <taxon>Endozoicomonas</taxon>
    </lineage>
</organism>
<accession>A0A081N938</accession>
<dbReference type="InterPro" id="IPR050639">
    <property type="entry name" value="SSR_resolvase"/>
</dbReference>
<dbReference type="InterPro" id="IPR006118">
    <property type="entry name" value="Recombinase_CS"/>
</dbReference>
<dbReference type="Pfam" id="PF00239">
    <property type="entry name" value="Resolvase"/>
    <property type="match status" value="1"/>
</dbReference>
<dbReference type="InterPro" id="IPR006120">
    <property type="entry name" value="Resolvase_HTH_dom"/>
</dbReference>
<keyword evidence="5" id="KW-0233">DNA recombination</keyword>
<keyword evidence="2" id="KW-0229">DNA integration</keyword>
<evidence type="ECO:0000259" key="8">
    <source>
        <dbReference type="PROSITE" id="PS51736"/>
    </source>
</evidence>
<dbReference type="PROSITE" id="PS51736">
    <property type="entry name" value="RECOMBINASES_3"/>
    <property type="match status" value="1"/>
</dbReference>
<dbReference type="PANTHER" id="PTHR30461">
    <property type="entry name" value="DNA-INVERTASE FROM LAMBDOID PROPHAGE"/>
    <property type="match status" value="1"/>
</dbReference>
<evidence type="ECO:0000313" key="9">
    <source>
        <dbReference type="EMBL" id="KEQ14961.1"/>
    </source>
</evidence>
<comment type="similarity">
    <text evidence="1">Belongs to the site-specific recombinase resolvase family.</text>
</comment>
<dbReference type="PROSITE" id="PS00397">
    <property type="entry name" value="RECOMBINASES_1"/>
    <property type="match status" value="1"/>
</dbReference>
<dbReference type="GO" id="GO:0000150">
    <property type="term" value="F:DNA strand exchange activity"/>
    <property type="evidence" value="ECO:0007669"/>
    <property type="project" value="UniProtKB-KW"/>
</dbReference>
<dbReference type="GO" id="GO:0015074">
    <property type="term" value="P:DNA integration"/>
    <property type="evidence" value="ECO:0007669"/>
    <property type="project" value="UniProtKB-KW"/>
</dbReference>
<keyword evidence="3" id="KW-0230">DNA invertase</keyword>
<evidence type="ECO:0000313" key="10">
    <source>
        <dbReference type="Proteomes" id="UP000028006"/>
    </source>
</evidence>
<dbReference type="PANTHER" id="PTHR30461:SF26">
    <property type="entry name" value="RESOLVASE HOMOLOG YNEB"/>
    <property type="match status" value="1"/>
</dbReference>
<evidence type="ECO:0000256" key="5">
    <source>
        <dbReference type="ARBA" id="ARBA00023172"/>
    </source>
</evidence>
<evidence type="ECO:0000256" key="1">
    <source>
        <dbReference type="ARBA" id="ARBA00009913"/>
    </source>
</evidence>
<dbReference type="SUPFAM" id="SSF53041">
    <property type="entry name" value="Resolvase-like"/>
    <property type="match status" value="1"/>
</dbReference>
<dbReference type="Proteomes" id="UP000028006">
    <property type="component" value="Unassembled WGS sequence"/>
</dbReference>
<feature type="active site" description="O-(5'-phospho-DNA)-serine intermediate" evidence="6 7">
    <location>
        <position position="10"/>
    </location>
</feature>
<dbReference type="SMART" id="SM00857">
    <property type="entry name" value="Resolvase"/>
    <property type="match status" value="1"/>
</dbReference>
<feature type="domain" description="Resolvase/invertase-type recombinase catalytic" evidence="8">
    <location>
        <begin position="2"/>
        <end position="135"/>
    </location>
</feature>
<dbReference type="InterPro" id="IPR006119">
    <property type="entry name" value="Resolv_N"/>
</dbReference>
<dbReference type="CDD" id="cd00569">
    <property type="entry name" value="HTH_Hin_like"/>
    <property type="match status" value="1"/>
</dbReference>
<evidence type="ECO:0000256" key="4">
    <source>
        <dbReference type="ARBA" id="ARBA00023125"/>
    </source>
</evidence>
<dbReference type="GO" id="GO:0003677">
    <property type="term" value="F:DNA binding"/>
    <property type="evidence" value="ECO:0007669"/>
    <property type="project" value="UniProtKB-KW"/>
</dbReference>
<evidence type="ECO:0000256" key="3">
    <source>
        <dbReference type="ARBA" id="ARBA00023100"/>
    </source>
</evidence>
<keyword evidence="4" id="KW-0238">DNA-binding</keyword>
<dbReference type="RefSeq" id="WP_034875163.1">
    <property type="nucleotide sequence ID" value="NZ_JOKG01000002.1"/>
</dbReference>
<protein>
    <submittedName>
        <fullName evidence="9">Resolvase</fullName>
    </submittedName>
</protein>
<dbReference type="Gene3D" id="1.10.10.60">
    <property type="entry name" value="Homeodomain-like"/>
    <property type="match status" value="1"/>
</dbReference>
<proteinExistence type="inferred from homology"/>
<reference evidence="9 10" key="1">
    <citation type="submission" date="2014-06" db="EMBL/GenBank/DDBJ databases">
        <title>Whole Genome Sequences of Three Symbiotic Endozoicomonas Bacteria.</title>
        <authorList>
            <person name="Neave M.J."/>
            <person name="Apprill A."/>
            <person name="Voolstra C.R."/>
        </authorList>
    </citation>
    <scope>NUCLEOTIDE SEQUENCE [LARGE SCALE GENOMIC DNA]</scope>
    <source>
        <strain evidence="9 10">LMG 24815</strain>
    </source>
</reference>
<dbReference type="InterPro" id="IPR036162">
    <property type="entry name" value="Resolvase-like_N_sf"/>
</dbReference>
<dbReference type="EMBL" id="JOKG01000002">
    <property type="protein sequence ID" value="KEQ14961.1"/>
    <property type="molecule type" value="Genomic_DNA"/>
</dbReference>
<evidence type="ECO:0000256" key="6">
    <source>
        <dbReference type="PIRSR" id="PIRSR606118-50"/>
    </source>
</evidence>
<name>A0A081N938_9GAMM</name>
<dbReference type="eggNOG" id="COG1961">
    <property type="taxonomic scope" value="Bacteria"/>
</dbReference>
<comment type="caution">
    <text evidence="9">The sequence shown here is derived from an EMBL/GenBank/DDBJ whole genome shotgun (WGS) entry which is preliminary data.</text>
</comment>
<dbReference type="AlphaFoldDB" id="A0A081N938"/>
<dbReference type="InterPro" id="IPR009057">
    <property type="entry name" value="Homeodomain-like_sf"/>
</dbReference>
<gene>
    <name evidence="9" type="ORF">GZ77_12030</name>
</gene>
<evidence type="ECO:0000256" key="7">
    <source>
        <dbReference type="PROSITE-ProRule" id="PRU10137"/>
    </source>
</evidence>
<dbReference type="PROSITE" id="PS00398">
    <property type="entry name" value="RECOMBINASES_2"/>
    <property type="match status" value="1"/>
</dbReference>
<evidence type="ECO:0000256" key="2">
    <source>
        <dbReference type="ARBA" id="ARBA00022908"/>
    </source>
</evidence>
<dbReference type="Gene3D" id="3.40.50.1390">
    <property type="entry name" value="Resolvase, N-terminal catalytic domain"/>
    <property type="match status" value="1"/>
</dbReference>
<dbReference type="SUPFAM" id="SSF46689">
    <property type="entry name" value="Homeodomain-like"/>
    <property type="match status" value="1"/>
</dbReference>